<dbReference type="PANTHER" id="PTHR45985:SF3">
    <property type="entry name" value="CHITIN DEACETYLASE-LIKE 4"/>
    <property type="match status" value="1"/>
</dbReference>
<dbReference type="InterPro" id="IPR011330">
    <property type="entry name" value="Glyco_hydro/deAcase_b/a-brl"/>
</dbReference>
<dbReference type="Proteomes" id="UP001432168">
    <property type="component" value="Chromosome"/>
</dbReference>
<reference evidence="2 4" key="1">
    <citation type="submission" date="2015-10" db="EMBL/GenBank/DDBJ databases">
        <title>Draft genome sequence of Streptomyces pseudovenezuelae DSM 40212, type strain for the species Streptomyces pseudovenezuelae.</title>
        <authorList>
            <person name="Ruckert C."/>
            <person name="Winkler A."/>
            <person name="Kalinowski J."/>
            <person name="Kampfer P."/>
            <person name="Glaeser S."/>
        </authorList>
    </citation>
    <scope>NUCLEOTIDE SEQUENCE [LARGE SCALE GENOMIC DNA]</scope>
    <source>
        <strain evidence="2 4">DSM 40212</strain>
    </source>
</reference>
<dbReference type="Gene3D" id="3.20.20.370">
    <property type="entry name" value="Glycoside hydrolase/deacetylase"/>
    <property type="match status" value="1"/>
</dbReference>
<dbReference type="OrthoDB" id="438898at2"/>
<dbReference type="PANTHER" id="PTHR45985">
    <property type="match status" value="1"/>
</dbReference>
<accession>A0A124HAU1</accession>
<dbReference type="SUPFAM" id="SSF88713">
    <property type="entry name" value="Glycoside hydrolase/deacetylase"/>
    <property type="match status" value="1"/>
</dbReference>
<dbReference type="RefSeq" id="WP_031057996.1">
    <property type="nucleotide sequence ID" value="NZ_CP107755.1"/>
</dbReference>
<evidence type="ECO:0000313" key="5">
    <source>
        <dbReference type="Proteomes" id="UP001432168"/>
    </source>
</evidence>
<keyword evidence="5" id="KW-1185">Reference proteome</keyword>
<reference evidence="3" key="2">
    <citation type="submission" date="2022-10" db="EMBL/GenBank/DDBJ databases">
        <title>The complete genomes of actinobacterial strains from the NBC collection.</title>
        <authorList>
            <person name="Joergensen T.S."/>
            <person name="Alvarez Arevalo M."/>
            <person name="Sterndorff E.B."/>
            <person name="Faurdal D."/>
            <person name="Vuksanovic O."/>
            <person name="Mourched A.-S."/>
            <person name="Charusanti P."/>
            <person name="Shaw S."/>
            <person name="Blin K."/>
            <person name="Weber T."/>
        </authorList>
    </citation>
    <scope>NUCLEOTIDE SEQUENCE</scope>
    <source>
        <strain evidence="3">NBC_00686</strain>
    </source>
</reference>
<evidence type="ECO:0000313" key="3">
    <source>
        <dbReference type="EMBL" id="WUT45411.1"/>
    </source>
</evidence>
<dbReference type="PROSITE" id="PS51257">
    <property type="entry name" value="PROKAR_LIPOPROTEIN"/>
    <property type="match status" value="1"/>
</dbReference>
<dbReference type="GeneID" id="95698959"/>
<dbReference type="PROSITE" id="PS51318">
    <property type="entry name" value="TAT"/>
    <property type="match status" value="1"/>
</dbReference>
<evidence type="ECO:0000256" key="1">
    <source>
        <dbReference type="SAM" id="MobiDB-lite"/>
    </source>
</evidence>
<dbReference type="Proteomes" id="UP000053039">
    <property type="component" value="Unassembled WGS sequence"/>
</dbReference>
<dbReference type="GO" id="GO:0005975">
    <property type="term" value="P:carbohydrate metabolic process"/>
    <property type="evidence" value="ECO:0007669"/>
    <property type="project" value="InterPro"/>
</dbReference>
<sequence>MRAVSRRGAIGLGAGAAAAVGLSGCGTLTGSDGNGSGGVTHSAGASPSKKPPTARPIGDGSTSFTGKQPHQPGKPVPLEPGQTPPQFVIFSWDGAGEVGNGLFPRFLDLARKHDAHMTFFLSGLYLLPESKKRLYDPPNNPRGASDIGYLTDEHVRATLTNVRRAWLEGHEIGTHFNGHFCSGYGTVGNWTPQQWKSEIEQAKSFVKEWRTNTGWTDLPALPFDYDKELVGGRTPCLLGQNNLLPTARELGWRYDASSPGGRQVWPEKKNGIWDLPLQAIPFPGRGFEVLSMDYNMLANQSINSTNAPAHNYPAWREQSAGAYIAGFQRAYETNRAPFFVGNHFEHWNGGIYMDAVEQAFKHIAREKEKGADVRMVSFRQFVDWMDVQKPEVLAELRTLDVGQEPAGGWKTFLKAPSTPSSTASSNAA</sequence>
<name>A0A124HAU1_9ACTN</name>
<evidence type="ECO:0008006" key="6">
    <source>
        <dbReference type="Google" id="ProtNLM"/>
    </source>
</evidence>
<proteinExistence type="predicted"/>
<evidence type="ECO:0000313" key="2">
    <source>
        <dbReference type="EMBL" id="KUM89212.1"/>
    </source>
</evidence>
<dbReference type="InterPro" id="IPR006311">
    <property type="entry name" value="TAT_signal"/>
</dbReference>
<organism evidence="2 4">
    <name type="scientific">Streptomyces pseudovenezuelae</name>
    <dbReference type="NCBI Taxonomy" id="67350"/>
    <lineage>
        <taxon>Bacteria</taxon>
        <taxon>Bacillati</taxon>
        <taxon>Actinomycetota</taxon>
        <taxon>Actinomycetes</taxon>
        <taxon>Kitasatosporales</taxon>
        <taxon>Streptomycetaceae</taxon>
        <taxon>Streptomyces</taxon>
        <taxon>Streptomyces aurantiacus group</taxon>
    </lineage>
</organism>
<protein>
    <recommendedName>
        <fullName evidence="6">Lipoprotein</fullName>
    </recommendedName>
</protein>
<gene>
    <name evidence="2" type="ORF">AQI94_11870</name>
    <name evidence="3" type="ORF">OG929_25350</name>
</gene>
<dbReference type="EMBL" id="LMWM01000009">
    <property type="protein sequence ID" value="KUM89212.1"/>
    <property type="molecule type" value="Genomic_DNA"/>
</dbReference>
<dbReference type="EMBL" id="CP109011">
    <property type="protein sequence ID" value="WUT45411.1"/>
    <property type="molecule type" value="Genomic_DNA"/>
</dbReference>
<dbReference type="InterPro" id="IPR052740">
    <property type="entry name" value="CE4"/>
</dbReference>
<evidence type="ECO:0000313" key="4">
    <source>
        <dbReference type="Proteomes" id="UP000053039"/>
    </source>
</evidence>
<feature type="region of interest" description="Disordered" evidence="1">
    <location>
        <begin position="26"/>
        <end position="85"/>
    </location>
</feature>
<dbReference type="AlphaFoldDB" id="A0A124HAU1"/>